<accession>A0AAU9SJ31</accession>
<keyword evidence="11" id="KW-1185">Reference proteome</keyword>
<dbReference type="Pfam" id="PF00234">
    <property type="entry name" value="Tryp_alpha_amyl"/>
    <property type="match status" value="1"/>
</dbReference>
<dbReference type="InterPro" id="IPR000528">
    <property type="entry name" value="Plant_nsLTP"/>
</dbReference>
<dbReference type="Gene3D" id="1.10.110.10">
    <property type="entry name" value="Plant lipid-transfer and hydrophobic proteins"/>
    <property type="match status" value="1"/>
</dbReference>
<sequence>MAGRIAVAGSLPWNLLIQALVLISLSFPAISSAYRPGDIVRMSKMGQYHSSRTTWHDVIGKHCPIFAVNREVLIPIAKPIGYTGTDPYKIKFQVGSEKYLIHWLLVINRKSSEVPMIDVNLRYSGGDLLGVTAQVIDLPHSYVNTHPEIRTQFWDAQHWPKHVLVRYTWKEQSEIDVSSGFYVLFGSALTFSFVLSIYVLQSSREKLARFVRETVVESSSNVGGIGGIGKRVKIMEGLLKLSTLVIVCMLVSAPLASEAAISCGAVAGNLGQCINYLTRGGYIPRGCCNGIQTLNRLARTTSDRQQACRCIQGAARALGSRLNPGRAARLPGACRVRISYPISARTNCNK</sequence>
<feature type="domain" description="Bifunctional inhibitor/plant lipid transfer protein/seed storage helical" evidence="9">
    <location>
        <begin position="263"/>
        <end position="348"/>
    </location>
</feature>
<dbReference type="GO" id="GO:0006869">
    <property type="term" value="P:lipid transport"/>
    <property type="evidence" value="ECO:0007669"/>
    <property type="project" value="InterPro"/>
</dbReference>
<dbReference type="AlphaFoldDB" id="A0AAU9SJ31"/>
<evidence type="ECO:0000256" key="4">
    <source>
        <dbReference type="ARBA" id="ARBA00023121"/>
    </source>
</evidence>
<evidence type="ECO:0000256" key="8">
    <source>
        <dbReference type="SAM" id="SignalP"/>
    </source>
</evidence>
<dbReference type="InterPro" id="IPR016140">
    <property type="entry name" value="Bifunc_inhib/LTP/seed_store"/>
</dbReference>
<evidence type="ECO:0000313" key="11">
    <source>
        <dbReference type="Proteomes" id="UP000836841"/>
    </source>
</evidence>
<organism evidence="10 11">
    <name type="scientific">Thlaspi arvense</name>
    <name type="common">Field penny-cress</name>
    <dbReference type="NCBI Taxonomy" id="13288"/>
    <lineage>
        <taxon>Eukaryota</taxon>
        <taxon>Viridiplantae</taxon>
        <taxon>Streptophyta</taxon>
        <taxon>Embryophyta</taxon>
        <taxon>Tracheophyta</taxon>
        <taxon>Spermatophyta</taxon>
        <taxon>Magnoliopsida</taxon>
        <taxon>eudicotyledons</taxon>
        <taxon>Gunneridae</taxon>
        <taxon>Pentapetalae</taxon>
        <taxon>rosids</taxon>
        <taxon>malvids</taxon>
        <taxon>Brassicales</taxon>
        <taxon>Brassicaceae</taxon>
        <taxon>Thlaspideae</taxon>
        <taxon>Thlaspi</taxon>
    </lineage>
</organism>
<keyword evidence="4 6" id="KW-0446">Lipid-binding</keyword>
<comment type="similarity">
    <text evidence="2 6">Belongs to the plant LTP family.</text>
</comment>
<evidence type="ECO:0000256" key="1">
    <source>
        <dbReference type="ARBA" id="ARBA00003211"/>
    </source>
</evidence>
<dbReference type="PANTHER" id="PTHR36768">
    <property type="entry name" value="ATP-DEPENDENT HELICASE/DEOXYRIBONUCLEASE SUBUNIT B"/>
    <property type="match status" value="1"/>
</dbReference>
<dbReference type="PRINTS" id="PR00382">
    <property type="entry name" value="LIPIDTRNSFER"/>
</dbReference>
<dbReference type="GO" id="GO:0008289">
    <property type="term" value="F:lipid binding"/>
    <property type="evidence" value="ECO:0007669"/>
    <property type="project" value="UniProtKB-KW"/>
</dbReference>
<keyword evidence="5" id="KW-1015">Disulfide bond</keyword>
<dbReference type="PANTHER" id="PTHR36768:SF1">
    <property type="entry name" value="ATP-DEPENDENT HELICASE_DEOXYRIBONUCLEASE SUBUNIT B"/>
    <property type="match status" value="1"/>
</dbReference>
<evidence type="ECO:0000313" key="10">
    <source>
        <dbReference type="EMBL" id="CAH2064378.1"/>
    </source>
</evidence>
<keyword evidence="7" id="KW-0812">Transmembrane</keyword>
<evidence type="ECO:0000259" key="9">
    <source>
        <dbReference type="SMART" id="SM00499"/>
    </source>
</evidence>
<dbReference type="FunFam" id="1.10.110.10:FF:000002">
    <property type="entry name" value="Non-specific lipid-transfer protein"/>
    <property type="match status" value="1"/>
</dbReference>
<feature type="transmembrane region" description="Helical" evidence="7">
    <location>
        <begin position="180"/>
        <end position="200"/>
    </location>
</feature>
<protein>
    <recommendedName>
        <fullName evidence="6">Non-specific lipid-transfer protein</fullName>
    </recommendedName>
</protein>
<dbReference type="Proteomes" id="UP000836841">
    <property type="component" value="Chromosome 5"/>
</dbReference>
<name>A0AAU9SJ31_THLAR</name>
<dbReference type="EMBL" id="OU466861">
    <property type="protein sequence ID" value="CAH2064378.1"/>
    <property type="molecule type" value="Genomic_DNA"/>
</dbReference>
<dbReference type="SMART" id="SM00499">
    <property type="entry name" value="AAI"/>
    <property type="match status" value="1"/>
</dbReference>
<keyword evidence="7" id="KW-0472">Membrane</keyword>
<feature type="signal peptide" evidence="8">
    <location>
        <begin position="1"/>
        <end position="33"/>
    </location>
</feature>
<dbReference type="SUPFAM" id="SSF47699">
    <property type="entry name" value="Bifunctional inhibitor/lipid-transfer protein/seed storage 2S albumin"/>
    <property type="match status" value="1"/>
</dbReference>
<gene>
    <name evidence="10" type="ORF">TAV2_LOCUS16546</name>
</gene>
<evidence type="ECO:0000256" key="6">
    <source>
        <dbReference type="RuleBase" id="RU000628"/>
    </source>
</evidence>
<proteinExistence type="inferred from homology"/>
<dbReference type="InterPro" id="IPR036312">
    <property type="entry name" value="Bifun_inhib/LTP/seed_sf"/>
</dbReference>
<keyword evidence="8" id="KW-0732">Signal</keyword>
<evidence type="ECO:0000256" key="7">
    <source>
        <dbReference type="SAM" id="Phobius"/>
    </source>
</evidence>
<evidence type="ECO:0000256" key="2">
    <source>
        <dbReference type="ARBA" id="ARBA00009748"/>
    </source>
</evidence>
<reference evidence="10 11" key="1">
    <citation type="submission" date="2022-03" db="EMBL/GenBank/DDBJ databases">
        <authorList>
            <person name="Nunn A."/>
            <person name="Chopra R."/>
            <person name="Nunn A."/>
            <person name="Contreras Garrido A."/>
        </authorList>
    </citation>
    <scope>NUCLEOTIDE SEQUENCE [LARGE SCALE GENOMIC DNA]</scope>
</reference>
<dbReference type="CDD" id="cd01960">
    <property type="entry name" value="nsLTP1"/>
    <property type="match status" value="1"/>
</dbReference>
<evidence type="ECO:0000256" key="5">
    <source>
        <dbReference type="ARBA" id="ARBA00023157"/>
    </source>
</evidence>
<evidence type="ECO:0000256" key="3">
    <source>
        <dbReference type="ARBA" id="ARBA00022448"/>
    </source>
</evidence>
<keyword evidence="7" id="KW-1133">Transmembrane helix</keyword>
<feature type="chain" id="PRO_5043998293" description="Non-specific lipid-transfer protein" evidence="8">
    <location>
        <begin position="34"/>
        <end position="350"/>
    </location>
</feature>
<comment type="function">
    <text evidence="1 6">Plant non-specific lipid-transfer proteins transfer phospholipids as well as galactolipids across membranes. May play a role in wax or cutin deposition in the cell walls of expanding epidermal cells and certain secretory tissues.</text>
</comment>
<keyword evidence="3 6" id="KW-0813">Transport</keyword>